<evidence type="ECO:0000313" key="2">
    <source>
        <dbReference type="Proteomes" id="UP000277204"/>
    </source>
</evidence>
<reference evidence="1 2" key="1">
    <citation type="submission" date="2018-11" db="EMBL/GenBank/DDBJ databases">
        <authorList>
            <consortium name="Pathogen Informatics"/>
        </authorList>
    </citation>
    <scope>NUCLEOTIDE SEQUENCE [LARGE SCALE GENOMIC DNA]</scope>
    <source>
        <strain evidence="1 2">Zambia</strain>
    </source>
</reference>
<protein>
    <submittedName>
        <fullName evidence="1">Uncharacterized protein</fullName>
    </submittedName>
</protein>
<organism evidence="1 2">
    <name type="scientific">Schistosoma margrebowiei</name>
    <dbReference type="NCBI Taxonomy" id="48269"/>
    <lineage>
        <taxon>Eukaryota</taxon>
        <taxon>Metazoa</taxon>
        <taxon>Spiralia</taxon>
        <taxon>Lophotrochozoa</taxon>
        <taxon>Platyhelminthes</taxon>
        <taxon>Trematoda</taxon>
        <taxon>Digenea</taxon>
        <taxon>Strigeidida</taxon>
        <taxon>Schistosomatoidea</taxon>
        <taxon>Schistosomatidae</taxon>
        <taxon>Schistosoma</taxon>
    </lineage>
</organism>
<name>A0A3P7YKP0_9TREM</name>
<proteinExistence type="predicted"/>
<keyword evidence="2" id="KW-1185">Reference proteome</keyword>
<accession>A0A3P7YKP0</accession>
<dbReference type="AlphaFoldDB" id="A0A3P7YKP0"/>
<gene>
    <name evidence="1" type="ORF">SMRZ_LOCUS6745</name>
</gene>
<evidence type="ECO:0000313" key="1">
    <source>
        <dbReference type="EMBL" id="VDO72857.1"/>
    </source>
</evidence>
<dbReference type="Proteomes" id="UP000277204">
    <property type="component" value="Unassembled WGS sequence"/>
</dbReference>
<sequence length="62" mass="7305">MLEQEQRLTWIGTKQTKKVKNHPVLPVSPAEGHLESESQMQQSFQILFLRELSNTFWRKPVV</sequence>
<dbReference type="EMBL" id="UZAI01002576">
    <property type="protein sequence ID" value="VDO72857.1"/>
    <property type="molecule type" value="Genomic_DNA"/>
</dbReference>